<name>A0A0F9LQC8_9ZZZZ</name>
<gene>
    <name evidence="1" type="ORF">LCGC14_1479270</name>
</gene>
<evidence type="ECO:0008006" key="2">
    <source>
        <dbReference type="Google" id="ProtNLM"/>
    </source>
</evidence>
<protein>
    <recommendedName>
        <fullName evidence="2">Antitoxin</fullName>
    </recommendedName>
</protein>
<comment type="caution">
    <text evidence="1">The sequence shown here is derived from an EMBL/GenBank/DDBJ whole genome shotgun (WGS) entry which is preliminary data.</text>
</comment>
<dbReference type="AlphaFoldDB" id="A0A0F9LQC8"/>
<reference evidence="1" key="1">
    <citation type="journal article" date="2015" name="Nature">
        <title>Complex archaea that bridge the gap between prokaryotes and eukaryotes.</title>
        <authorList>
            <person name="Spang A."/>
            <person name="Saw J.H."/>
            <person name="Jorgensen S.L."/>
            <person name="Zaremba-Niedzwiedzka K."/>
            <person name="Martijn J."/>
            <person name="Lind A.E."/>
            <person name="van Eijk R."/>
            <person name="Schleper C."/>
            <person name="Guy L."/>
            <person name="Ettema T.J."/>
        </authorList>
    </citation>
    <scope>NUCLEOTIDE SEQUENCE</scope>
</reference>
<sequence>MIKVSKGALKAKMLEYFRHVEKTGEELIVTNNNVPTLKVIPIKKKMSVEDVFGDLRGKVKLDDSTRHCRG</sequence>
<accession>A0A0F9LQC8</accession>
<dbReference type="EMBL" id="LAZR01010493">
    <property type="protein sequence ID" value="KKM66625.1"/>
    <property type="molecule type" value="Genomic_DNA"/>
</dbReference>
<dbReference type="NCBIfam" id="TIGR01552">
    <property type="entry name" value="phd_fam"/>
    <property type="match status" value="1"/>
</dbReference>
<organism evidence="1">
    <name type="scientific">marine sediment metagenome</name>
    <dbReference type="NCBI Taxonomy" id="412755"/>
    <lineage>
        <taxon>unclassified sequences</taxon>
        <taxon>metagenomes</taxon>
        <taxon>ecological metagenomes</taxon>
    </lineage>
</organism>
<proteinExistence type="predicted"/>
<evidence type="ECO:0000313" key="1">
    <source>
        <dbReference type="EMBL" id="KKM66625.1"/>
    </source>
</evidence>